<dbReference type="EMBL" id="CAJFCI010000045">
    <property type="protein sequence ID" value="CAD5108018.1"/>
    <property type="molecule type" value="Genomic_DNA"/>
</dbReference>
<comment type="caution">
    <text evidence="1">The sequence shown here is derived from an EMBL/GenBank/DDBJ whole genome shotgun (WGS) entry which is preliminary data.</text>
</comment>
<proteinExistence type="predicted"/>
<sequence>MIPSAWNSDPSFVISYVSATQWRDRLGMSGDCA</sequence>
<evidence type="ECO:0000313" key="2">
    <source>
        <dbReference type="Proteomes" id="UP000583387"/>
    </source>
</evidence>
<organism evidence="1 2">
    <name type="scientific">Zestomonas carbonaria</name>
    <dbReference type="NCBI Taxonomy" id="2762745"/>
    <lineage>
        <taxon>Bacteria</taxon>
        <taxon>Pseudomonadati</taxon>
        <taxon>Pseudomonadota</taxon>
        <taxon>Gammaproteobacteria</taxon>
        <taxon>Pseudomonadales</taxon>
        <taxon>Pseudomonadaceae</taxon>
        <taxon>Zestomonas</taxon>
    </lineage>
</organism>
<evidence type="ECO:0000313" key="1">
    <source>
        <dbReference type="EMBL" id="CAD5108018.1"/>
    </source>
</evidence>
<accession>A0A7U7EMY8</accession>
<name>A0A7U7EMY8_9GAMM</name>
<dbReference type="Proteomes" id="UP000583387">
    <property type="component" value="Unassembled WGS sequence"/>
</dbReference>
<dbReference type="AlphaFoldDB" id="A0A7U7EMY8"/>
<gene>
    <name evidence="1" type="ORF">PSEWESI4_02301</name>
</gene>
<protein>
    <submittedName>
        <fullName evidence="1">Uncharacterized protein</fullName>
    </submittedName>
</protein>
<reference evidence="1 2" key="1">
    <citation type="submission" date="2020-08" db="EMBL/GenBank/DDBJ databases">
        <authorList>
            <person name="Criscuolo A."/>
        </authorList>
    </citation>
    <scope>NUCLEOTIDE SEQUENCE [LARGE SCALE GENOMIC DNA]</scope>
    <source>
        <strain evidence="1">CIP111764</strain>
    </source>
</reference>
<keyword evidence="2" id="KW-1185">Reference proteome</keyword>